<gene>
    <name evidence="2" type="ORF">HPP92_026515</name>
</gene>
<organism evidence="2 3">
    <name type="scientific">Vanilla planifolia</name>
    <name type="common">Vanilla</name>
    <dbReference type="NCBI Taxonomy" id="51239"/>
    <lineage>
        <taxon>Eukaryota</taxon>
        <taxon>Viridiplantae</taxon>
        <taxon>Streptophyta</taxon>
        <taxon>Embryophyta</taxon>
        <taxon>Tracheophyta</taxon>
        <taxon>Spermatophyta</taxon>
        <taxon>Magnoliopsida</taxon>
        <taxon>Liliopsida</taxon>
        <taxon>Asparagales</taxon>
        <taxon>Orchidaceae</taxon>
        <taxon>Vanilloideae</taxon>
        <taxon>Vanilleae</taxon>
        <taxon>Vanilla</taxon>
    </lineage>
</organism>
<evidence type="ECO:0000313" key="2">
    <source>
        <dbReference type="EMBL" id="KAG0451299.1"/>
    </source>
</evidence>
<feature type="compositionally biased region" description="Low complexity" evidence="1">
    <location>
        <begin position="24"/>
        <end position="34"/>
    </location>
</feature>
<feature type="region of interest" description="Disordered" evidence="1">
    <location>
        <begin position="1"/>
        <end position="34"/>
    </location>
</feature>
<dbReference type="Proteomes" id="UP000636800">
    <property type="component" value="Unassembled WGS sequence"/>
</dbReference>
<evidence type="ECO:0000313" key="3">
    <source>
        <dbReference type="Proteomes" id="UP000636800"/>
    </source>
</evidence>
<sequence>MLPLTNAAECGSVGYSPVGLQRQSSEGSFGESSLSGEYYIPTTLSSVTATMGPEGLNPVTTGGIEGGGRKGPTLLDLVRLRRAGRSRRRRPTNSSLP</sequence>
<comment type="caution">
    <text evidence="2">The sequence shown here is derived from an EMBL/GenBank/DDBJ whole genome shotgun (WGS) entry which is preliminary data.</text>
</comment>
<name>A0A835U6E5_VANPL</name>
<evidence type="ECO:0000256" key="1">
    <source>
        <dbReference type="SAM" id="MobiDB-lite"/>
    </source>
</evidence>
<dbReference type="EMBL" id="JADCNL010000065">
    <property type="protein sequence ID" value="KAG0451299.1"/>
    <property type="molecule type" value="Genomic_DNA"/>
</dbReference>
<dbReference type="AlphaFoldDB" id="A0A835U6E5"/>
<accession>A0A835U6E5</accession>
<feature type="region of interest" description="Disordered" evidence="1">
    <location>
        <begin position="51"/>
        <end position="72"/>
    </location>
</feature>
<proteinExistence type="predicted"/>
<keyword evidence="3" id="KW-1185">Reference proteome</keyword>
<reference evidence="2 3" key="1">
    <citation type="journal article" date="2020" name="Nat. Food">
        <title>A phased Vanilla planifolia genome enables genetic improvement of flavour and production.</title>
        <authorList>
            <person name="Hasing T."/>
            <person name="Tang H."/>
            <person name="Brym M."/>
            <person name="Khazi F."/>
            <person name="Huang T."/>
            <person name="Chambers A.H."/>
        </authorList>
    </citation>
    <scope>NUCLEOTIDE SEQUENCE [LARGE SCALE GENOMIC DNA]</scope>
    <source>
        <tissue evidence="2">Leaf</tissue>
    </source>
</reference>
<protein>
    <submittedName>
        <fullName evidence="2">Uncharacterized protein</fullName>
    </submittedName>
</protein>